<dbReference type="InterPro" id="IPR050613">
    <property type="entry name" value="Sec_Metabolite_Reg"/>
</dbReference>
<dbReference type="SUPFAM" id="SSF57701">
    <property type="entry name" value="Zn2/Cys6 DNA-binding domain"/>
    <property type="match status" value="1"/>
</dbReference>
<keyword evidence="7" id="KW-1185">Reference proteome</keyword>
<reference evidence="6" key="1">
    <citation type="submission" date="2020-05" db="EMBL/GenBank/DDBJ databases">
        <title>Mycena genomes resolve the evolution of fungal bioluminescence.</title>
        <authorList>
            <person name="Tsai I.J."/>
        </authorList>
    </citation>
    <scope>NUCLEOTIDE SEQUENCE</scope>
    <source>
        <strain evidence="6">CCC161011</strain>
    </source>
</reference>
<keyword evidence="3" id="KW-0539">Nucleus</keyword>
<comment type="subcellular location">
    <subcellularLocation>
        <location evidence="1">Nucleus</location>
    </subcellularLocation>
</comment>
<keyword evidence="2" id="KW-0479">Metal-binding</keyword>
<dbReference type="GO" id="GO:0008270">
    <property type="term" value="F:zinc ion binding"/>
    <property type="evidence" value="ECO:0007669"/>
    <property type="project" value="InterPro"/>
</dbReference>
<comment type="caution">
    <text evidence="6">The sequence shown here is derived from an EMBL/GenBank/DDBJ whole genome shotgun (WGS) entry which is preliminary data.</text>
</comment>
<evidence type="ECO:0000313" key="6">
    <source>
        <dbReference type="EMBL" id="KAF7325350.1"/>
    </source>
</evidence>
<dbReference type="InterPro" id="IPR007219">
    <property type="entry name" value="XnlR_reg_dom"/>
</dbReference>
<dbReference type="GO" id="GO:0006351">
    <property type="term" value="P:DNA-templated transcription"/>
    <property type="evidence" value="ECO:0007669"/>
    <property type="project" value="InterPro"/>
</dbReference>
<dbReference type="CDD" id="cd00067">
    <property type="entry name" value="GAL4"/>
    <property type="match status" value="1"/>
</dbReference>
<name>A0A8H6TX49_9AGAR</name>
<evidence type="ECO:0000256" key="2">
    <source>
        <dbReference type="ARBA" id="ARBA00022723"/>
    </source>
</evidence>
<evidence type="ECO:0000256" key="1">
    <source>
        <dbReference type="ARBA" id="ARBA00004123"/>
    </source>
</evidence>
<evidence type="ECO:0000256" key="4">
    <source>
        <dbReference type="SAM" id="MobiDB-lite"/>
    </source>
</evidence>
<feature type="domain" description="Zn(2)-C6 fungal-type" evidence="5">
    <location>
        <begin position="21"/>
        <end position="50"/>
    </location>
</feature>
<dbReference type="PROSITE" id="PS50048">
    <property type="entry name" value="ZN2_CY6_FUNGAL_2"/>
    <property type="match status" value="1"/>
</dbReference>
<dbReference type="InterPro" id="IPR036864">
    <property type="entry name" value="Zn2-C6_fun-type_DNA-bd_sf"/>
</dbReference>
<feature type="region of interest" description="Disordered" evidence="4">
    <location>
        <begin position="616"/>
        <end position="658"/>
    </location>
</feature>
<organism evidence="6 7">
    <name type="scientific">Mycena venus</name>
    <dbReference type="NCBI Taxonomy" id="2733690"/>
    <lineage>
        <taxon>Eukaryota</taxon>
        <taxon>Fungi</taxon>
        <taxon>Dikarya</taxon>
        <taxon>Basidiomycota</taxon>
        <taxon>Agaricomycotina</taxon>
        <taxon>Agaricomycetes</taxon>
        <taxon>Agaricomycetidae</taxon>
        <taxon>Agaricales</taxon>
        <taxon>Marasmiineae</taxon>
        <taxon>Mycenaceae</taxon>
        <taxon>Mycena</taxon>
    </lineage>
</organism>
<accession>A0A8H6TX49</accession>
<dbReference type="EMBL" id="JACAZI010000052">
    <property type="protein sequence ID" value="KAF7325350.1"/>
    <property type="molecule type" value="Genomic_DNA"/>
</dbReference>
<dbReference type="InterPro" id="IPR001138">
    <property type="entry name" value="Zn2Cys6_DnaBD"/>
</dbReference>
<protein>
    <submittedName>
        <fullName evidence="6">Zn(2)-C6 fungal-type domain-containing protein</fullName>
    </submittedName>
</protein>
<evidence type="ECO:0000259" key="5">
    <source>
        <dbReference type="PROSITE" id="PS50048"/>
    </source>
</evidence>
<dbReference type="CDD" id="cd12148">
    <property type="entry name" value="fungal_TF_MHR"/>
    <property type="match status" value="1"/>
</dbReference>
<dbReference type="GO" id="GO:0000981">
    <property type="term" value="F:DNA-binding transcription factor activity, RNA polymerase II-specific"/>
    <property type="evidence" value="ECO:0007669"/>
    <property type="project" value="InterPro"/>
</dbReference>
<dbReference type="PANTHER" id="PTHR31001">
    <property type="entry name" value="UNCHARACTERIZED TRANSCRIPTIONAL REGULATORY PROTEIN"/>
    <property type="match status" value="1"/>
</dbReference>
<gene>
    <name evidence="6" type="ORF">MVEN_02629900</name>
</gene>
<dbReference type="GO" id="GO:0005634">
    <property type="term" value="C:nucleus"/>
    <property type="evidence" value="ECO:0007669"/>
    <property type="project" value="UniProtKB-SubCell"/>
</dbReference>
<dbReference type="OrthoDB" id="424974at2759"/>
<dbReference type="PANTHER" id="PTHR31001:SF56">
    <property type="entry name" value="ZN(2)-C6 FUNGAL-TYPE DOMAIN-CONTAINING PROTEIN"/>
    <property type="match status" value="1"/>
</dbReference>
<dbReference type="AlphaFoldDB" id="A0A8H6TX49"/>
<dbReference type="Pfam" id="PF04082">
    <property type="entry name" value="Fungal_trans"/>
    <property type="match status" value="1"/>
</dbReference>
<feature type="region of interest" description="Disordered" evidence="4">
    <location>
        <begin position="157"/>
        <end position="176"/>
    </location>
</feature>
<proteinExistence type="predicted"/>
<dbReference type="GO" id="GO:0003677">
    <property type="term" value="F:DNA binding"/>
    <property type="evidence" value="ECO:0007669"/>
    <property type="project" value="InterPro"/>
</dbReference>
<dbReference type="Proteomes" id="UP000620124">
    <property type="component" value="Unassembled WGS sequence"/>
</dbReference>
<sequence>MTTPEFQFEHDRSRSSRLVTSCAECQRSRSKCDKIVPCGSCTRRGCESICPNGTLLPTGRGKRSVMSHVPEFNAVIVEMGERIRQLENAIASTQRTASYHPLWSTVTRPPIESTPAPETVVRGVSDLGDAVDLELTYDNELTDSNEALCSTRRNCRFSPTSSQAKGASDSGPSESTRVSIAGITESFPFASDQIPKWDADVALEQLFTQLPPETRAWSLCEIYYRNGCWSGMPLVQSETVELLNLVYHRSDHHRPAATTMQMAVLFLIFALGSLVDLDLPANSSESDHYFDLAIAAMSIQSLFDDPTVVTVQALALLACYYTYGKFTVEGGWSVISMASSISERLSLHRDSLDSDRSQALFWETYSLESNYGHTLGHPTVTLLSNISCPYPPDEAPETQPFVKIFPGYRQARWAFTKEIVAPVLEAFLTTTKPSYDVILNLDLKVRKYLHSCPFERFPVLENEPPLAYIQRHLVPLLANHMLLYIHCGSFVEAMRDNPENPLLSSYSPSFLAAYRSAADIIKAHVQNFTTHPMLFIRWWGIWKTLIDAAIIVGTVATRYPSSTMGHNPHAIVQLLTAVDIIEKAGISCGPGSNLAILGQLRATAIAVHSRYSNPALTTQSMPNSEKHPSDAENSVLERGLHWSPEPGPSSLGTNEQGTSQMNIDYSMIQHFDTTTPFEGGVPFFCPQGMSESWDSFLQSL</sequence>
<dbReference type="Gene3D" id="4.10.240.10">
    <property type="entry name" value="Zn(2)-C6 fungal-type DNA-binding domain"/>
    <property type="match status" value="1"/>
</dbReference>
<evidence type="ECO:0000313" key="7">
    <source>
        <dbReference type="Proteomes" id="UP000620124"/>
    </source>
</evidence>
<evidence type="ECO:0000256" key="3">
    <source>
        <dbReference type="ARBA" id="ARBA00023242"/>
    </source>
</evidence>